<name>A0A4R5A0W6_9ACTN</name>
<gene>
    <name evidence="3" type="ORF">E1298_42555</name>
</gene>
<accession>A0A4R5A0W6</accession>
<dbReference type="AlphaFoldDB" id="A0A4R5A0W6"/>
<dbReference type="PANTHER" id="PTHR19328:SF13">
    <property type="entry name" value="HIPL1 PROTEIN"/>
    <property type="match status" value="1"/>
</dbReference>
<dbReference type="PANTHER" id="PTHR19328">
    <property type="entry name" value="HEDGEHOG-INTERACTING PROTEIN"/>
    <property type="match status" value="1"/>
</dbReference>
<feature type="chain" id="PRO_5020657962" evidence="1">
    <location>
        <begin position="28"/>
        <end position="368"/>
    </location>
</feature>
<organism evidence="3 4">
    <name type="scientific">Actinomadura rubrisoli</name>
    <dbReference type="NCBI Taxonomy" id="2530368"/>
    <lineage>
        <taxon>Bacteria</taxon>
        <taxon>Bacillati</taxon>
        <taxon>Actinomycetota</taxon>
        <taxon>Actinomycetes</taxon>
        <taxon>Streptosporangiales</taxon>
        <taxon>Thermomonosporaceae</taxon>
        <taxon>Actinomadura</taxon>
    </lineage>
</organism>
<proteinExistence type="predicted"/>
<dbReference type="Gene3D" id="2.120.10.30">
    <property type="entry name" value="TolB, C-terminal domain"/>
    <property type="match status" value="1"/>
</dbReference>
<dbReference type="Proteomes" id="UP000294513">
    <property type="component" value="Unassembled WGS sequence"/>
</dbReference>
<dbReference type="Pfam" id="PF07995">
    <property type="entry name" value="GSDH"/>
    <property type="match status" value="1"/>
</dbReference>
<dbReference type="OrthoDB" id="9770043at2"/>
<evidence type="ECO:0000256" key="1">
    <source>
        <dbReference type="SAM" id="SignalP"/>
    </source>
</evidence>
<keyword evidence="4" id="KW-1185">Reference proteome</keyword>
<dbReference type="InterPro" id="IPR011042">
    <property type="entry name" value="6-blade_b-propeller_TolB-like"/>
</dbReference>
<dbReference type="InterPro" id="IPR012938">
    <property type="entry name" value="Glc/Sorbosone_DH"/>
</dbReference>
<keyword evidence="1" id="KW-0732">Signal</keyword>
<evidence type="ECO:0000313" key="4">
    <source>
        <dbReference type="Proteomes" id="UP000294513"/>
    </source>
</evidence>
<feature type="domain" description="Glucose/Sorbosone dehydrogenase" evidence="2">
    <location>
        <begin position="58"/>
        <end position="350"/>
    </location>
</feature>
<evidence type="ECO:0000313" key="3">
    <source>
        <dbReference type="EMBL" id="TDD64264.1"/>
    </source>
</evidence>
<comment type="caution">
    <text evidence="3">The sequence shown here is derived from an EMBL/GenBank/DDBJ whole genome shotgun (WGS) entry which is preliminary data.</text>
</comment>
<dbReference type="InterPro" id="IPR011041">
    <property type="entry name" value="Quinoprot_gluc/sorb_DH_b-prop"/>
</dbReference>
<reference evidence="3 4" key="1">
    <citation type="submission" date="2019-03" db="EMBL/GenBank/DDBJ databases">
        <title>Draft genome sequences of novel Actinobacteria.</title>
        <authorList>
            <person name="Sahin N."/>
            <person name="Ay H."/>
            <person name="Saygin H."/>
        </authorList>
    </citation>
    <scope>NUCLEOTIDE SEQUENCE [LARGE SCALE GENOMIC DNA]</scope>
    <source>
        <strain evidence="3 4">H3C3</strain>
    </source>
</reference>
<dbReference type="RefSeq" id="WP_131903065.1">
    <property type="nucleotide sequence ID" value="NZ_SMKU01000448.1"/>
</dbReference>
<dbReference type="SUPFAM" id="SSF50952">
    <property type="entry name" value="Soluble quinoprotein glucose dehydrogenase"/>
    <property type="match status" value="1"/>
</dbReference>
<sequence length="368" mass="38247">MPLKMRTLAPVAVFAIASAVAVPAAPAAPLDAVTRTAARTAANPAFNFAAPDVVATGLSVPWGLAFLPDGSALVSERNSARILQLRPGSAPTEVARLSGVQPTGEAGLLGIAVSPTYAQDGYVYAYYTSASDNRIVRFKLAASPQQEVIFSGIPKNTFHDGGRIHFGPDGFLYAGTGDAGTKPNAQNRNTPAGKILRMQPNGSPAPGNPNPNSVVYTLGHRNVQGLAWGGGHMYASEFGQNTWDEANHITIGGNYGWPQVEGPGGGPNYIAPIATWSTSEASPSGAAVAGDTLYVAALGGRRLWLVPLDGKGGSSGRPTAVLQGTYGRIRTVSVGPDGYLWVMTSNRDGRGTPSATDDRIVRFPQVKP</sequence>
<feature type="signal peptide" evidence="1">
    <location>
        <begin position="1"/>
        <end position="27"/>
    </location>
</feature>
<evidence type="ECO:0000259" key="2">
    <source>
        <dbReference type="Pfam" id="PF07995"/>
    </source>
</evidence>
<protein>
    <submittedName>
        <fullName evidence="3">PQQ-dependent sugar dehydrogenase</fullName>
    </submittedName>
</protein>
<dbReference type="EMBL" id="SMKU01000448">
    <property type="protein sequence ID" value="TDD64264.1"/>
    <property type="molecule type" value="Genomic_DNA"/>
</dbReference>